<evidence type="ECO:0000256" key="3">
    <source>
        <dbReference type="ARBA" id="ARBA00022691"/>
    </source>
</evidence>
<evidence type="ECO:0000256" key="2">
    <source>
        <dbReference type="ARBA" id="ARBA00022679"/>
    </source>
</evidence>
<comment type="similarity">
    <text evidence="5 6">Belongs to the class I-like SAM-binding methyltransferase superfamily. C5-methyltransferase family.</text>
</comment>
<dbReference type="PROSITE" id="PS51679">
    <property type="entry name" value="SAM_MT_C5"/>
    <property type="match status" value="1"/>
</dbReference>
<dbReference type="Proteomes" id="UP000034329">
    <property type="component" value="Unassembled WGS sequence"/>
</dbReference>
<proteinExistence type="inferred from homology"/>
<keyword evidence="1 5" id="KW-0489">Methyltransferase</keyword>
<evidence type="ECO:0000313" key="9">
    <source>
        <dbReference type="Proteomes" id="UP000034329"/>
    </source>
</evidence>
<dbReference type="InterPro" id="IPR029063">
    <property type="entry name" value="SAM-dependent_MTases_sf"/>
</dbReference>
<evidence type="ECO:0000256" key="7">
    <source>
        <dbReference type="RuleBase" id="RU000417"/>
    </source>
</evidence>
<dbReference type="PROSITE" id="PS00094">
    <property type="entry name" value="C5_MTASE_1"/>
    <property type="match status" value="1"/>
</dbReference>
<keyword evidence="4" id="KW-0680">Restriction system</keyword>
<comment type="catalytic activity">
    <reaction evidence="7">
        <text>a 2'-deoxycytidine in DNA + S-adenosyl-L-methionine = a 5-methyl-2'-deoxycytidine in DNA + S-adenosyl-L-homocysteine + H(+)</text>
        <dbReference type="Rhea" id="RHEA:13681"/>
        <dbReference type="Rhea" id="RHEA-COMP:11369"/>
        <dbReference type="Rhea" id="RHEA-COMP:11370"/>
        <dbReference type="ChEBI" id="CHEBI:15378"/>
        <dbReference type="ChEBI" id="CHEBI:57856"/>
        <dbReference type="ChEBI" id="CHEBI:59789"/>
        <dbReference type="ChEBI" id="CHEBI:85452"/>
        <dbReference type="ChEBI" id="CHEBI:85454"/>
        <dbReference type="EC" id="2.1.1.37"/>
    </reaction>
</comment>
<evidence type="ECO:0000256" key="1">
    <source>
        <dbReference type="ARBA" id="ARBA00022603"/>
    </source>
</evidence>
<dbReference type="Gene3D" id="3.40.50.150">
    <property type="entry name" value="Vaccinia Virus protein VP39"/>
    <property type="match status" value="1"/>
</dbReference>
<dbReference type="EC" id="2.1.1.37" evidence="7"/>
<dbReference type="PRINTS" id="PR00105">
    <property type="entry name" value="C5METTRFRASE"/>
</dbReference>
<organism evidence="8 9">
    <name type="scientific">Candidatus Woesebacteria bacterium GW2011_GWB1_45_5</name>
    <dbReference type="NCBI Taxonomy" id="1618581"/>
    <lineage>
        <taxon>Bacteria</taxon>
        <taxon>Candidatus Woeseibacteriota</taxon>
    </lineage>
</organism>
<protein>
    <recommendedName>
        <fullName evidence="7">Cytosine-specific methyltransferase</fullName>
        <ecNumber evidence="7">2.1.1.37</ecNumber>
    </recommendedName>
</protein>
<dbReference type="SUPFAM" id="SSF53335">
    <property type="entry name" value="S-adenosyl-L-methionine-dependent methyltransferases"/>
    <property type="match status" value="1"/>
</dbReference>
<reference evidence="8 9" key="1">
    <citation type="journal article" date="2015" name="Nature">
        <title>rRNA introns, odd ribosomes, and small enigmatic genomes across a large radiation of phyla.</title>
        <authorList>
            <person name="Brown C.T."/>
            <person name="Hug L.A."/>
            <person name="Thomas B.C."/>
            <person name="Sharon I."/>
            <person name="Castelle C.J."/>
            <person name="Singh A."/>
            <person name="Wilkins M.J."/>
            <person name="Williams K.H."/>
            <person name="Banfield J.F."/>
        </authorList>
    </citation>
    <scope>NUCLEOTIDE SEQUENCE [LARGE SCALE GENOMIC DNA]</scope>
</reference>
<dbReference type="EMBL" id="LCLA01000003">
    <property type="protein sequence ID" value="KKU10800.1"/>
    <property type="molecule type" value="Genomic_DNA"/>
</dbReference>
<evidence type="ECO:0000313" key="8">
    <source>
        <dbReference type="EMBL" id="KKU10800.1"/>
    </source>
</evidence>
<dbReference type="PANTHER" id="PTHR46098:SF1">
    <property type="entry name" value="TRNA (CYTOSINE(38)-C(5))-METHYLTRANSFERASE"/>
    <property type="match status" value="1"/>
</dbReference>
<dbReference type="Pfam" id="PF00145">
    <property type="entry name" value="DNA_methylase"/>
    <property type="match status" value="1"/>
</dbReference>
<dbReference type="GO" id="GO:0032259">
    <property type="term" value="P:methylation"/>
    <property type="evidence" value="ECO:0007669"/>
    <property type="project" value="UniProtKB-KW"/>
</dbReference>
<comment type="caution">
    <text evidence="8">The sequence shown here is derived from an EMBL/GenBank/DDBJ whole genome shotgun (WGS) entry which is preliminary data.</text>
</comment>
<evidence type="ECO:0000256" key="4">
    <source>
        <dbReference type="ARBA" id="ARBA00022747"/>
    </source>
</evidence>
<dbReference type="PATRIC" id="fig|1618581.3.peg.59"/>
<dbReference type="GO" id="GO:0003886">
    <property type="term" value="F:DNA (cytosine-5-)-methyltransferase activity"/>
    <property type="evidence" value="ECO:0007669"/>
    <property type="project" value="UniProtKB-EC"/>
</dbReference>
<keyword evidence="2 5" id="KW-0808">Transferase</keyword>
<name>A0A0G1QQ87_9BACT</name>
<dbReference type="InterPro" id="IPR018117">
    <property type="entry name" value="C5_DNA_meth_AS"/>
</dbReference>
<gene>
    <name evidence="8" type="ORF">UX13_C0003G0012</name>
</gene>
<evidence type="ECO:0000256" key="6">
    <source>
        <dbReference type="RuleBase" id="RU000416"/>
    </source>
</evidence>
<dbReference type="InterPro" id="IPR001525">
    <property type="entry name" value="C5_MeTfrase"/>
</dbReference>
<sequence length="147" mass="16800">MGFEREGFQTSWFVENDPYCQAILRKHWPKTPIYGDIKKLDFTKLEHVDILTGGFPCQDISVAGKRKGMAGSRSGLWSEFSRAIGEIRPRYVVVENVPNLVNLGLEQVLADFARAGYDTEHFMLRASSFGAVHRRKRIFIIATRCDF</sequence>
<feature type="active site" evidence="5">
    <location>
        <position position="57"/>
    </location>
</feature>
<keyword evidence="3 5" id="KW-0949">S-adenosyl-L-methionine</keyword>
<evidence type="ECO:0000256" key="5">
    <source>
        <dbReference type="PROSITE-ProRule" id="PRU01016"/>
    </source>
</evidence>
<accession>A0A0G1QQ87</accession>
<dbReference type="AlphaFoldDB" id="A0A0G1QQ87"/>
<dbReference type="InterPro" id="IPR050750">
    <property type="entry name" value="C5-MTase"/>
</dbReference>
<dbReference type="PANTHER" id="PTHR46098">
    <property type="entry name" value="TRNA (CYTOSINE(38)-C(5))-METHYLTRANSFERASE"/>
    <property type="match status" value="1"/>
</dbReference>
<dbReference type="NCBIfam" id="TIGR00675">
    <property type="entry name" value="dcm"/>
    <property type="match status" value="1"/>
</dbReference>
<dbReference type="GO" id="GO:0009307">
    <property type="term" value="P:DNA restriction-modification system"/>
    <property type="evidence" value="ECO:0007669"/>
    <property type="project" value="UniProtKB-KW"/>
</dbReference>